<dbReference type="InterPro" id="IPR036390">
    <property type="entry name" value="WH_DNA-bd_sf"/>
</dbReference>
<keyword evidence="9" id="KW-0175">Coiled coil</keyword>
<reference evidence="12" key="1">
    <citation type="journal article" date="2020" name="Stud. Mycol.">
        <title>101 Dothideomycetes genomes: a test case for predicting lifestyles and emergence of pathogens.</title>
        <authorList>
            <person name="Haridas S."/>
            <person name="Albert R."/>
            <person name="Binder M."/>
            <person name="Bloem J."/>
            <person name="Labutti K."/>
            <person name="Salamov A."/>
            <person name="Andreopoulos B."/>
            <person name="Baker S."/>
            <person name="Barry K."/>
            <person name="Bills G."/>
            <person name="Bluhm B."/>
            <person name="Cannon C."/>
            <person name="Castanera R."/>
            <person name="Culley D."/>
            <person name="Daum C."/>
            <person name="Ezra D."/>
            <person name="Gonzalez J."/>
            <person name="Henrissat B."/>
            <person name="Kuo A."/>
            <person name="Liang C."/>
            <person name="Lipzen A."/>
            <person name="Lutzoni F."/>
            <person name="Magnuson J."/>
            <person name="Mondo S."/>
            <person name="Nolan M."/>
            <person name="Ohm R."/>
            <person name="Pangilinan J."/>
            <person name="Park H.-J."/>
            <person name="Ramirez L."/>
            <person name="Alfaro M."/>
            <person name="Sun H."/>
            <person name="Tritt A."/>
            <person name="Yoshinaga Y."/>
            <person name="Zwiers L.-H."/>
            <person name="Turgeon B."/>
            <person name="Goodwin S."/>
            <person name="Spatafora J."/>
            <person name="Crous P."/>
            <person name="Grigoriev I."/>
        </authorList>
    </citation>
    <scope>NUCLEOTIDE SEQUENCE</scope>
    <source>
        <strain evidence="12">CBS 121167</strain>
    </source>
</reference>
<dbReference type="GO" id="GO:0005737">
    <property type="term" value="C:cytoplasm"/>
    <property type="evidence" value="ECO:0007669"/>
    <property type="project" value="UniProtKB-SubCell"/>
</dbReference>
<dbReference type="Pfam" id="PF01399">
    <property type="entry name" value="PCI"/>
    <property type="match status" value="1"/>
</dbReference>
<dbReference type="SMART" id="SM00088">
    <property type="entry name" value="PINT"/>
    <property type="match status" value="1"/>
</dbReference>
<keyword evidence="6" id="KW-0736">Signalosome</keyword>
<dbReference type="GeneID" id="54294404"/>
<dbReference type="PANTHER" id="PTHR14145:SF2">
    <property type="entry name" value="COP9 SIGNALOSOME COMPLEX SUBUNIT 1"/>
    <property type="match status" value="1"/>
</dbReference>
<dbReference type="OrthoDB" id="422427at2759"/>
<dbReference type="InterPro" id="IPR000717">
    <property type="entry name" value="PCI_dom"/>
</dbReference>
<comment type="subcellular location">
    <subcellularLocation>
        <location evidence="2">Cytoplasm</location>
    </subcellularLocation>
    <subcellularLocation>
        <location evidence="1">Nucleus</location>
    </subcellularLocation>
</comment>
<evidence type="ECO:0000313" key="13">
    <source>
        <dbReference type="Proteomes" id="UP000799438"/>
    </source>
</evidence>
<evidence type="ECO:0000259" key="11">
    <source>
        <dbReference type="PROSITE" id="PS50250"/>
    </source>
</evidence>
<dbReference type="InterPro" id="IPR019585">
    <property type="entry name" value="Rpn7/CSN1"/>
</dbReference>
<dbReference type="Pfam" id="PF10602">
    <property type="entry name" value="RPN7"/>
    <property type="match status" value="1"/>
</dbReference>
<dbReference type="RefSeq" id="XP_033397731.1">
    <property type="nucleotide sequence ID" value="XM_033536908.1"/>
</dbReference>
<dbReference type="Proteomes" id="UP000799438">
    <property type="component" value="Unassembled WGS sequence"/>
</dbReference>
<evidence type="ECO:0000256" key="9">
    <source>
        <dbReference type="SAM" id="Coils"/>
    </source>
</evidence>
<evidence type="ECO:0000256" key="3">
    <source>
        <dbReference type="ARBA" id="ARBA00008793"/>
    </source>
</evidence>
<evidence type="ECO:0000256" key="1">
    <source>
        <dbReference type="ARBA" id="ARBA00004123"/>
    </source>
</evidence>
<feature type="compositionally biased region" description="Low complexity" evidence="10">
    <location>
        <begin position="455"/>
        <end position="478"/>
    </location>
</feature>
<comment type="subunit">
    <text evidence="4">Component of the COP9 signalosome (CSN) complex.</text>
</comment>
<keyword evidence="5" id="KW-0963">Cytoplasm</keyword>
<evidence type="ECO:0000313" key="12">
    <source>
        <dbReference type="EMBL" id="KAF2142019.1"/>
    </source>
</evidence>
<accession>A0A6A6BCU5</accession>
<evidence type="ECO:0000256" key="10">
    <source>
        <dbReference type="SAM" id="MobiDB-lite"/>
    </source>
</evidence>
<gene>
    <name evidence="12" type="ORF">K452DRAFT_227580</name>
</gene>
<feature type="region of interest" description="Disordered" evidence="10">
    <location>
        <begin position="441"/>
        <end position="493"/>
    </location>
</feature>
<evidence type="ECO:0000256" key="7">
    <source>
        <dbReference type="ARBA" id="ARBA00023242"/>
    </source>
</evidence>
<proteinExistence type="inferred from homology"/>
<feature type="domain" description="PCI" evidence="11">
    <location>
        <begin position="243"/>
        <end position="404"/>
    </location>
</feature>
<evidence type="ECO:0000256" key="4">
    <source>
        <dbReference type="ARBA" id="ARBA00011098"/>
    </source>
</evidence>
<dbReference type="AlphaFoldDB" id="A0A6A6BCU5"/>
<comment type="similarity">
    <text evidence="3">Belongs to the CSN1 family.</text>
</comment>
<protein>
    <recommendedName>
        <fullName evidence="8">COP9 signalosome complex subunit 1</fullName>
    </recommendedName>
</protein>
<evidence type="ECO:0000256" key="6">
    <source>
        <dbReference type="ARBA" id="ARBA00022790"/>
    </source>
</evidence>
<dbReference type="PANTHER" id="PTHR14145">
    <property type="entry name" value="26S PROTESOME SUBUNIT 6"/>
    <property type="match status" value="1"/>
</dbReference>
<dbReference type="EMBL" id="ML995485">
    <property type="protein sequence ID" value="KAF2142019.1"/>
    <property type="molecule type" value="Genomic_DNA"/>
</dbReference>
<sequence length="493" mass="54732">MAFNADESPFFLEAARSGKLVVRDQPKFDLESYIANYLGRTRLERLYMIGSTSTYLAIDALHAAVAEAKQGKDVSLYTHVTERLHAISPDDPLGIPDIEWCERKTKEVKAESENLEHQLKGYKNNLIKESIRMGHDDLGRFFTSIGDHGNAIKCYGRERDFCTNTQHIADMSLKLIYSGIQQRSWTTVQTNVSKIQPMSLKPEEKAKLDPIGSAVLGLSHMVSGNYREAASYLLGVNPSFVTNDGQAGIVWQKQVLTGNDIAVYGGLCALASMDRSELQRLVLDNNEFRQFLELEPHIRRAISMFCSSKYTQCLEVLEAYRTDYLLDLYLSAHVKELYGRVRSKSIVQYFIPFSCVTLGEMAKAFPPLPGVAIEDELIEMIQRGILDARIDLVEMLLISPPTNPRHAVHTQALTMAQEYEHTLRARLVRMSMVNEGLYIKAPRSGGGGGGGSGHGHSQSQNQSHGHHSSGGQPLGSQQPMSAAQTIEPFAPSA</sequence>
<organism evidence="12 13">
    <name type="scientific">Aplosporella prunicola CBS 121167</name>
    <dbReference type="NCBI Taxonomy" id="1176127"/>
    <lineage>
        <taxon>Eukaryota</taxon>
        <taxon>Fungi</taxon>
        <taxon>Dikarya</taxon>
        <taxon>Ascomycota</taxon>
        <taxon>Pezizomycotina</taxon>
        <taxon>Dothideomycetes</taxon>
        <taxon>Dothideomycetes incertae sedis</taxon>
        <taxon>Botryosphaeriales</taxon>
        <taxon>Aplosporellaceae</taxon>
        <taxon>Aplosporella</taxon>
    </lineage>
</organism>
<dbReference type="FunFam" id="1.25.40.570:FF:000022">
    <property type="entry name" value="COP9 signalosome complex subunit 1"/>
    <property type="match status" value="1"/>
</dbReference>
<feature type="compositionally biased region" description="Gly residues" evidence="10">
    <location>
        <begin position="444"/>
        <end position="454"/>
    </location>
</feature>
<name>A0A6A6BCU5_9PEZI</name>
<dbReference type="PROSITE" id="PS50250">
    <property type="entry name" value="PCI"/>
    <property type="match status" value="1"/>
</dbReference>
<keyword evidence="7" id="KW-0539">Nucleus</keyword>
<evidence type="ECO:0000256" key="8">
    <source>
        <dbReference type="ARBA" id="ARBA00067814"/>
    </source>
</evidence>
<evidence type="ECO:0000256" key="5">
    <source>
        <dbReference type="ARBA" id="ARBA00022490"/>
    </source>
</evidence>
<dbReference type="Gene3D" id="1.25.40.570">
    <property type="match status" value="1"/>
</dbReference>
<dbReference type="InterPro" id="IPR045135">
    <property type="entry name" value="Rpn7_N"/>
</dbReference>
<dbReference type="GO" id="GO:0008180">
    <property type="term" value="C:COP9 signalosome"/>
    <property type="evidence" value="ECO:0007669"/>
    <property type="project" value="UniProtKB-KW"/>
</dbReference>
<dbReference type="SUPFAM" id="SSF46785">
    <property type="entry name" value="Winged helix' DNA-binding domain"/>
    <property type="match status" value="1"/>
</dbReference>
<feature type="coiled-coil region" evidence="9">
    <location>
        <begin position="98"/>
        <end position="125"/>
    </location>
</feature>
<keyword evidence="13" id="KW-1185">Reference proteome</keyword>
<evidence type="ECO:0000256" key="2">
    <source>
        <dbReference type="ARBA" id="ARBA00004496"/>
    </source>
</evidence>